<gene>
    <name evidence="1" type="ORF">LCGC14_0533970</name>
</gene>
<dbReference type="AlphaFoldDB" id="A0A0F9V2S3"/>
<reference evidence="1" key="1">
    <citation type="journal article" date="2015" name="Nature">
        <title>Complex archaea that bridge the gap between prokaryotes and eukaryotes.</title>
        <authorList>
            <person name="Spang A."/>
            <person name="Saw J.H."/>
            <person name="Jorgensen S.L."/>
            <person name="Zaremba-Niedzwiedzka K."/>
            <person name="Martijn J."/>
            <person name="Lind A.E."/>
            <person name="van Eijk R."/>
            <person name="Schleper C."/>
            <person name="Guy L."/>
            <person name="Ettema T.J."/>
        </authorList>
    </citation>
    <scope>NUCLEOTIDE SEQUENCE</scope>
</reference>
<protein>
    <submittedName>
        <fullName evidence="1">Uncharacterized protein</fullName>
    </submittedName>
</protein>
<evidence type="ECO:0000313" key="1">
    <source>
        <dbReference type="EMBL" id="KKN60198.1"/>
    </source>
</evidence>
<feature type="non-terminal residue" evidence="1">
    <location>
        <position position="1"/>
    </location>
</feature>
<dbReference type="EMBL" id="LAZR01000702">
    <property type="protein sequence ID" value="KKN60198.1"/>
    <property type="molecule type" value="Genomic_DNA"/>
</dbReference>
<sequence>YTGAMRDLGRNFLSSTLMDHRDDWKIIFRTVERQLGKKELALMFPSSEEDADGEHITRGEEESIYVKSMPRDERRRYIALELLVDLYQDKSIRKQVSDVLKKVRGSEFFNQREAELEGDLQAHRDSRYR</sequence>
<organism evidence="1">
    <name type="scientific">marine sediment metagenome</name>
    <dbReference type="NCBI Taxonomy" id="412755"/>
    <lineage>
        <taxon>unclassified sequences</taxon>
        <taxon>metagenomes</taxon>
        <taxon>ecological metagenomes</taxon>
    </lineage>
</organism>
<proteinExistence type="predicted"/>
<accession>A0A0F9V2S3</accession>
<name>A0A0F9V2S3_9ZZZZ</name>
<comment type="caution">
    <text evidence="1">The sequence shown here is derived from an EMBL/GenBank/DDBJ whole genome shotgun (WGS) entry which is preliminary data.</text>
</comment>